<dbReference type="EMBL" id="LN899820">
    <property type="protein sequence ID" value="CUV53810.1"/>
    <property type="molecule type" value="Genomic_DNA"/>
</dbReference>
<dbReference type="InterPro" id="IPR012475">
    <property type="entry name" value="Fungal_lectin"/>
</dbReference>
<organism evidence="1">
    <name type="scientific">Ralstonia solanacearum</name>
    <name type="common">Pseudomonas solanacearum</name>
    <dbReference type="NCBI Taxonomy" id="305"/>
    <lineage>
        <taxon>Bacteria</taxon>
        <taxon>Pseudomonadati</taxon>
        <taxon>Pseudomonadota</taxon>
        <taxon>Betaproteobacteria</taxon>
        <taxon>Burkholderiales</taxon>
        <taxon>Burkholderiaceae</taxon>
        <taxon>Ralstonia</taxon>
        <taxon>Ralstonia solanacearum species complex</taxon>
    </lineage>
</organism>
<evidence type="ECO:0007829" key="2">
    <source>
        <dbReference type="PDB" id="7E7N"/>
    </source>
</evidence>
<dbReference type="PDB" id="7E7N">
    <property type="method" value="X-ray"/>
    <property type="resolution" value="1.55 A"/>
    <property type="chains" value="A=20-107, A=24-109"/>
</dbReference>
<gene>
    <name evidence="1" type="primary">rsl</name>
    <name evidence="1" type="ORF">RUN215_v1_180133</name>
</gene>
<reference evidence="5 6" key="2">
    <citation type="submission" date="2021-02" db="PDB data bank">
        <title>Crystal structure of RSL mutant in complex with Ligand.</title>
        <authorList>
            <person name="Li L."/>
            <person name="Chen G.S."/>
        </authorList>
    </citation>
    <scope>X-RAY CRYSTALLOGRAPHY (1.61 ANGSTROMS) OF 20-107 AND 24-109</scope>
</reference>
<evidence type="ECO:0007829" key="7">
    <source>
        <dbReference type="PDB" id="7E7W"/>
    </source>
</evidence>
<dbReference type="PDB" id="7E7R">
    <property type="method" value="X-ray"/>
    <property type="resolution" value="1.82 A"/>
    <property type="chains" value="A/B=20-107, A/B=24-109"/>
</dbReference>
<evidence type="ECO:0000313" key="1">
    <source>
        <dbReference type="EMBL" id="CUV53810.1"/>
    </source>
</evidence>
<dbReference type="PDB" id="7E7U">
    <property type="method" value="X-ray"/>
    <property type="resolution" value="2.10 A"/>
    <property type="chains" value="A/B=20-107, A/B=24-109"/>
</dbReference>
<dbReference type="SMR" id="A0A0S4WQH1"/>
<reference evidence="1" key="1">
    <citation type="submission" date="2015-10" db="EMBL/GenBank/DDBJ databases">
        <authorList>
            <person name="Gilbert D.G."/>
        </authorList>
    </citation>
    <scope>NUCLEOTIDE SEQUENCE</scope>
    <source>
        <strain evidence="1">Phyl III-seqv23</strain>
    </source>
</reference>
<dbReference type="AlphaFoldDB" id="A0A0S4WQH1"/>
<dbReference type="PDBsum" id="6STZ"/>
<reference evidence="4" key="5">
    <citation type="submission" date="2021-02" db="PDB data bank">
        <title>Crystal structure of RSL mutant-R17A/R108A/R199A in complex with R2F.</title>
        <authorList>
            <person name="Li L."/>
            <person name="Chen G.S."/>
        </authorList>
    </citation>
    <scope>X-RAY CRYSTALLOGRAPHY (1.98 ANGSTROMS) OF 20-107 AND 24-109</scope>
</reference>
<name>A0A0S4WQH1_RALSL</name>
<keyword evidence="2 3" id="KW-0002">3D-structure</keyword>
<reference evidence="3" key="6">
    <citation type="submission" date="2021-02" db="PDB data bank">
        <title>Crystal structure of RSL mutant-R17A/R108A/R199A in complex with R3F.</title>
        <authorList>
            <person name="Li L."/>
            <person name="Chen G.S."/>
        </authorList>
    </citation>
    <scope>X-RAY CRYSTALLOGRAPHY (1.82 ANGSTROMS) OF 20-107 AND 24-109</scope>
</reference>
<evidence type="ECO:0007829" key="6">
    <source>
        <dbReference type="PDB" id="7E7V"/>
    </source>
</evidence>
<dbReference type="Gene3D" id="2.40.128.190">
    <property type="match status" value="1"/>
</dbReference>
<reference evidence="2" key="4">
    <citation type="submission" date="2021-02" db="PDB data bank">
        <title>Crystal structure of RSL mutant in complex with suger Ligand.</title>
        <authorList>
            <person name="Li L."/>
            <person name="Chen G.S."/>
        </authorList>
    </citation>
    <scope>X-RAY CRYSTALLOGRAPHY (1.55 ANGSTROMS) OF 20-107 AND 24-109</scope>
</reference>
<keyword evidence="1" id="KW-0430">Lectin</keyword>
<evidence type="ECO:0007829" key="3">
    <source>
        <dbReference type="PDB" id="7E7R"/>
    </source>
</evidence>
<reference evidence="7" key="3">
    <citation type="submission" date="2021-02" db="PDB data bank">
        <title>Crystal structure of RSL mutant in complex with sugar Ligand.</title>
        <authorList>
            <person name="Li L."/>
            <person name="Chen G.S."/>
        </authorList>
    </citation>
    <scope>X-RAY CRYSTALLOGRAPHY (4.10 ANGSTROMS) OF 20-107 AND 24-109</scope>
</reference>
<dbReference type="PDB" id="7E7V">
    <property type="method" value="X-ray"/>
    <property type="resolution" value="1.61 A"/>
    <property type="chains" value="A/B/C=20-107, A/B/C=24-109"/>
</dbReference>
<dbReference type="PDB" id="7E7T">
    <property type="method" value="X-ray"/>
    <property type="resolution" value="1.98 A"/>
    <property type="chains" value="A/B=20-107, A/B=24-109"/>
</dbReference>
<sequence length="110" mass="12301">MDIEINQVIQLVHFFWRRNMSSVQTAATSWGTVPSIRVYTANNGKITERCWDGKGWYTGAFNEPGDNVSVTSWLVGSAIHIRVYASSGTTTTEWCWDGNGWTKGAYTSTN</sequence>
<proteinExistence type="evidence at protein level"/>
<dbReference type="SUPFAM" id="SSF89372">
    <property type="entry name" value="Fucose-specific lectin"/>
    <property type="match status" value="1"/>
</dbReference>
<accession>A0A0S4WQH1</accession>
<dbReference type="GO" id="GO:0030246">
    <property type="term" value="F:carbohydrate binding"/>
    <property type="evidence" value="ECO:0007669"/>
    <property type="project" value="UniProtKB-KW"/>
</dbReference>
<evidence type="ECO:0007829" key="5">
    <source>
        <dbReference type="PDB" id="7E7U"/>
    </source>
</evidence>
<evidence type="ECO:0007829" key="4">
    <source>
        <dbReference type="PDB" id="7E7T"/>
    </source>
</evidence>
<protein>
    <submittedName>
        <fullName evidence="1">Fucose-binding lectin protein</fullName>
    </submittedName>
</protein>
<dbReference type="PDB" id="7E7W">
    <property type="method" value="X-ray"/>
    <property type="resolution" value="4.10 A"/>
    <property type="chains" value="A/B/C=20-107, A/B/C=24-109"/>
</dbReference>
<dbReference type="Pfam" id="PF07938">
    <property type="entry name" value="Fungal_lectin"/>
    <property type="match status" value="1"/>
</dbReference>